<dbReference type="Gene3D" id="3.40.50.360">
    <property type="match status" value="1"/>
</dbReference>
<feature type="region of interest" description="Disordered" evidence="1">
    <location>
        <begin position="1"/>
        <end position="71"/>
    </location>
</feature>
<accession>A0A1Y2CVL7</accession>
<keyword evidence="4" id="KW-1185">Reference proteome</keyword>
<proteinExistence type="predicted"/>
<feature type="compositionally biased region" description="Basic and acidic residues" evidence="1">
    <location>
        <begin position="1"/>
        <end position="15"/>
    </location>
</feature>
<evidence type="ECO:0000259" key="2">
    <source>
        <dbReference type="PROSITE" id="PS50902"/>
    </source>
</evidence>
<protein>
    <recommendedName>
        <fullName evidence="2">Flavodoxin-like domain-containing protein</fullName>
    </recommendedName>
</protein>
<feature type="domain" description="Flavodoxin-like" evidence="2">
    <location>
        <begin position="83"/>
        <end position="141"/>
    </location>
</feature>
<dbReference type="EMBL" id="MCGO01000006">
    <property type="protein sequence ID" value="ORY51090.1"/>
    <property type="molecule type" value="Genomic_DNA"/>
</dbReference>
<organism evidence="3 4">
    <name type="scientific">Rhizoclosmatium globosum</name>
    <dbReference type="NCBI Taxonomy" id="329046"/>
    <lineage>
        <taxon>Eukaryota</taxon>
        <taxon>Fungi</taxon>
        <taxon>Fungi incertae sedis</taxon>
        <taxon>Chytridiomycota</taxon>
        <taxon>Chytridiomycota incertae sedis</taxon>
        <taxon>Chytridiomycetes</taxon>
        <taxon>Chytridiales</taxon>
        <taxon>Chytriomycetaceae</taxon>
        <taxon>Rhizoclosmatium</taxon>
    </lineage>
</organism>
<dbReference type="AlphaFoldDB" id="A0A1Y2CVL7"/>
<sequence>MSRRVPDSRIHEDPSKPLSTTSTPTSSRPSSGPTQPQHFHAPKRAIPISNPIQIPAPKQPAPMKPSKKSIGETLNSLHTSNKLILFYGTQTGTAKDLSHRLARDVYTHVGVETAVCDPAEYDMSGLLTVTAGRVDKVVVGF</sequence>
<dbReference type="GO" id="GO:0010181">
    <property type="term" value="F:FMN binding"/>
    <property type="evidence" value="ECO:0007669"/>
    <property type="project" value="InterPro"/>
</dbReference>
<dbReference type="Proteomes" id="UP000193642">
    <property type="component" value="Unassembled WGS sequence"/>
</dbReference>
<dbReference type="PROSITE" id="PS50902">
    <property type="entry name" value="FLAVODOXIN_LIKE"/>
    <property type="match status" value="1"/>
</dbReference>
<name>A0A1Y2CVL7_9FUNG</name>
<reference evidence="3 4" key="1">
    <citation type="submission" date="2016-07" db="EMBL/GenBank/DDBJ databases">
        <title>Pervasive Adenine N6-methylation of Active Genes in Fungi.</title>
        <authorList>
            <consortium name="DOE Joint Genome Institute"/>
            <person name="Mondo S.J."/>
            <person name="Dannebaum R.O."/>
            <person name="Kuo R.C."/>
            <person name="Labutti K."/>
            <person name="Haridas S."/>
            <person name="Kuo A."/>
            <person name="Salamov A."/>
            <person name="Ahrendt S.R."/>
            <person name="Lipzen A."/>
            <person name="Sullivan W."/>
            <person name="Andreopoulos W.B."/>
            <person name="Clum A."/>
            <person name="Lindquist E."/>
            <person name="Daum C."/>
            <person name="Ramamoorthy G.K."/>
            <person name="Gryganskyi A."/>
            <person name="Culley D."/>
            <person name="Magnuson J.K."/>
            <person name="James T.Y."/>
            <person name="O'Malley M.A."/>
            <person name="Stajich J.E."/>
            <person name="Spatafora J.W."/>
            <person name="Visel A."/>
            <person name="Grigoriev I.V."/>
        </authorList>
    </citation>
    <scope>NUCLEOTIDE SEQUENCE [LARGE SCALE GENOMIC DNA]</scope>
    <source>
        <strain evidence="3 4">JEL800</strain>
    </source>
</reference>
<dbReference type="InterPro" id="IPR008254">
    <property type="entry name" value="Flavodoxin/NO_synth"/>
</dbReference>
<evidence type="ECO:0000313" key="4">
    <source>
        <dbReference type="Proteomes" id="UP000193642"/>
    </source>
</evidence>
<dbReference type="InterPro" id="IPR029039">
    <property type="entry name" value="Flavoprotein-like_sf"/>
</dbReference>
<feature type="compositionally biased region" description="Low complexity" evidence="1">
    <location>
        <begin position="16"/>
        <end position="34"/>
    </location>
</feature>
<dbReference type="OrthoDB" id="3201188at2759"/>
<evidence type="ECO:0000313" key="3">
    <source>
        <dbReference type="EMBL" id="ORY51090.1"/>
    </source>
</evidence>
<comment type="caution">
    <text evidence="3">The sequence shown here is derived from an EMBL/GenBank/DDBJ whole genome shotgun (WGS) entry which is preliminary data.</text>
</comment>
<evidence type="ECO:0000256" key="1">
    <source>
        <dbReference type="SAM" id="MobiDB-lite"/>
    </source>
</evidence>
<gene>
    <name evidence="3" type="ORF">BCR33DRAFT_837234</name>
</gene>
<dbReference type="STRING" id="329046.A0A1Y2CVL7"/>
<dbReference type="SUPFAM" id="SSF52218">
    <property type="entry name" value="Flavoproteins"/>
    <property type="match status" value="1"/>
</dbReference>